<dbReference type="EMBL" id="VUYU01000063">
    <property type="protein sequence ID" value="NHZ38519.1"/>
    <property type="molecule type" value="Genomic_DNA"/>
</dbReference>
<evidence type="ECO:0008006" key="3">
    <source>
        <dbReference type="Google" id="ProtNLM"/>
    </source>
</evidence>
<name>A0ABX0LUI3_9BURK</name>
<evidence type="ECO:0000313" key="1">
    <source>
        <dbReference type="EMBL" id="NHZ38519.1"/>
    </source>
</evidence>
<organism evidence="1 2">
    <name type="scientific">Massilia rubra</name>
    <dbReference type="NCBI Taxonomy" id="2607910"/>
    <lineage>
        <taxon>Bacteria</taxon>
        <taxon>Pseudomonadati</taxon>
        <taxon>Pseudomonadota</taxon>
        <taxon>Betaproteobacteria</taxon>
        <taxon>Burkholderiales</taxon>
        <taxon>Oxalobacteraceae</taxon>
        <taxon>Telluria group</taxon>
        <taxon>Massilia</taxon>
    </lineage>
</organism>
<sequence>MNSLTWNDLFVDAAQLDFSGMLLEWPGLLSGEIRPIGASVFGDLFFERRSGEIVKLDVLEGGVHFIANSFQQFSEVMNTIEWQEHHLLSDGVALLKEKGMSRASSEFFGFAPHPSFTGKIDWSKAMLLDAAVWNSICAQALRSAPALED</sequence>
<evidence type="ECO:0000313" key="2">
    <source>
        <dbReference type="Proteomes" id="UP000785613"/>
    </source>
</evidence>
<protein>
    <recommendedName>
        <fullName evidence="3">T6SS immunity protein Tdi1 C-terminal domain-containing protein</fullName>
    </recommendedName>
</protein>
<dbReference type="RefSeq" id="WP_167233088.1">
    <property type="nucleotide sequence ID" value="NZ_VUYU01000063.1"/>
</dbReference>
<reference evidence="1 2" key="1">
    <citation type="submission" date="2019-09" db="EMBL/GenBank/DDBJ databases">
        <title>Taxonomy of Antarctic Massilia spp.: description of Massilia rubra sp. nov., Massilia aquatica sp. nov., Massilia mucilaginosa sp. nov., Massilia frigida sp. nov. isolated from streams, lakes and regoliths.</title>
        <authorList>
            <person name="Holochova P."/>
            <person name="Sedlacek I."/>
            <person name="Kralova S."/>
            <person name="Maslanova I."/>
            <person name="Busse H.-J."/>
            <person name="Stankova E."/>
            <person name="Vrbovska V."/>
            <person name="Kovarovic V."/>
            <person name="Bartak M."/>
            <person name="Svec P."/>
            <person name="Pantucek R."/>
        </authorList>
    </citation>
    <scope>NUCLEOTIDE SEQUENCE [LARGE SCALE GENOMIC DNA]</scope>
    <source>
        <strain evidence="1 2">CCM 8692</strain>
    </source>
</reference>
<gene>
    <name evidence="1" type="ORF">F0185_33780</name>
</gene>
<comment type="caution">
    <text evidence="1">The sequence shown here is derived from an EMBL/GenBank/DDBJ whole genome shotgun (WGS) entry which is preliminary data.</text>
</comment>
<accession>A0ABX0LUI3</accession>
<dbReference type="Proteomes" id="UP000785613">
    <property type="component" value="Unassembled WGS sequence"/>
</dbReference>
<proteinExistence type="predicted"/>
<keyword evidence="2" id="KW-1185">Reference proteome</keyword>